<dbReference type="Proteomes" id="UP001054889">
    <property type="component" value="Unassembled WGS sequence"/>
</dbReference>
<organism evidence="1 2">
    <name type="scientific">Eleusine coracana subsp. coracana</name>
    <dbReference type="NCBI Taxonomy" id="191504"/>
    <lineage>
        <taxon>Eukaryota</taxon>
        <taxon>Viridiplantae</taxon>
        <taxon>Streptophyta</taxon>
        <taxon>Embryophyta</taxon>
        <taxon>Tracheophyta</taxon>
        <taxon>Spermatophyta</taxon>
        <taxon>Magnoliopsida</taxon>
        <taxon>Liliopsida</taxon>
        <taxon>Poales</taxon>
        <taxon>Poaceae</taxon>
        <taxon>PACMAD clade</taxon>
        <taxon>Chloridoideae</taxon>
        <taxon>Cynodonteae</taxon>
        <taxon>Eleusininae</taxon>
        <taxon>Eleusine</taxon>
    </lineage>
</organism>
<comment type="caution">
    <text evidence="1">The sequence shown here is derived from an EMBL/GenBank/DDBJ whole genome shotgun (WGS) entry which is preliminary data.</text>
</comment>
<dbReference type="AlphaFoldDB" id="A0AAV5E1K8"/>
<sequence>MEAKSKTGASRGMKGKVTTAYSKYVKGQTNNTTVSIAQPYQYQVTAPSSVEAVASVASYAAVDDIDERATAFILAVRERIRNEHMM</sequence>
<accession>A0AAV5E1K8</accession>
<evidence type="ECO:0000313" key="1">
    <source>
        <dbReference type="EMBL" id="GJN16899.1"/>
    </source>
</evidence>
<gene>
    <name evidence="1" type="primary">gb03925</name>
    <name evidence="1" type="ORF">PR202_gb03925</name>
</gene>
<protein>
    <submittedName>
        <fullName evidence="1">Uncharacterized protein</fullName>
    </submittedName>
</protein>
<dbReference type="EMBL" id="BQKI01000073">
    <property type="protein sequence ID" value="GJN16899.1"/>
    <property type="molecule type" value="Genomic_DNA"/>
</dbReference>
<keyword evidence="2" id="KW-1185">Reference proteome</keyword>
<proteinExistence type="predicted"/>
<reference evidence="1" key="2">
    <citation type="submission" date="2021-12" db="EMBL/GenBank/DDBJ databases">
        <title>Resequencing data analysis of finger millet.</title>
        <authorList>
            <person name="Hatakeyama M."/>
            <person name="Aluri S."/>
            <person name="Balachadran M.T."/>
            <person name="Sivarajan S.R."/>
            <person name="Poveda L."/>
            <person name="Shimizu-Inatsugi R."/>
            <person name="Schlapbach R."/>
            <person name="Sreeman S.M."/>
            <person name="Shimizu K.K."/>
        </authorList>
    </citation>
    <scope>NUCLEOTIDE SEQUENCE</scope>
</reference>
<evidence type="ECO:0000313" key="2">
    <source>
        <dbReference type="Proteomes" id="UP001054889"/>
    </source>
</evidence>
<name>A0AAV5E1K8_ELECO</name>
<reference evidence="1" key="1">
    <citation type="journal article" date="2018" name="DNA Res.">
        <title>Multiple hybrid de novo genome assembly of finger millet, an orphan allotetraploid crop.</title>
        <authorList>
            <person name="Hatakeyama M."/>
            <person name="Aluri S."/>
            <person name="Balachadran M.T."/>
            <person name="Sivarajan S.R."/>
            <person name="Patrignani A."/>
            <person name="Gruter S."/>
            <person name="Poveda L."/>
            <person name="Shimizu-Inatsugi R."/>
            <person name="Baeten J."/>
            <person name="Francoijs K.J."/>
            <person name="Nataraja K.N."/>
            <person name="Reddy Y.A.N."/>
            <person name="Phadnis S."/>
            <person name="Ravikumar R.L."/>
            <person name="Schlapbach R."/>
            <person name="Sreeman S.M."/>
            <person name="Shimizu K.K."/>
        </authorList>
    </citation>
    <scope>NUCLEOTIDE SEQUENCE</scope>
</reference>